<feature type="compositionally biased region" description="Basic and acidic residues" evidence="2">
    <location>
        <begin position="77"/>
        <end position="89"/>
    </location>
</feature>
<feature type="compositionally biased region" description="Basic and acidic residues" evidence="2">
    <location>
        <begin position="102"/>
        <end position="112"/>
    </location>
</feature>
<evidence type="ECO:0000256" key="1">
    <source>
        <dbReference type="SAM" id="Coils"/>
    </source>
</evidence>
<sequence length="112" mass="13145">MDRFMIKDHETQVMEDIIKNQVLLFVDKEIENCRSAITRIEKYREDRKQVERNLDQGQVAQALATYLSAVRRQQRTNQEDKIRQEKSRSEAATNVQAAESALRLEKHGSKKL</sequence>
<dbReference type="AlphaFoldDB" id="A0A565CT41"/>
<keyword evidence="1" id="KW-0175">Coiled coil</keyword>
<dbReference type="OrthoDB" id="420884at2759"/>
<name>A0A565CT41_9BRAS</name>
<comment type="caution">
    <text evidence="3">The sequence shown here is derived from an EMBL/GenBank/DDBJ whole genome shotgun (WGS) entry which is preliminary data.</text>
</comment>
<protein>
    <submittedName>
        <fullName evidence="3">Uncharacterized protein</fullName>
    </submittedName>
</protein>
<evidence type="ECO:0000313" key="3">
    <source>
        <dbReference type="EMBL" id="VVB16878.1"/>
    </source>
</evidence>
<organism evidence="3 4">
    <name type="scientific">Arabis nemorensis</name>
    <dbReference type="NCBI Taxonomy" id="586526"/>
    <lineage>
        <taxon>Eukaryota</taxon>
        <taxon>Viridiplantae</taxon>
        <taxon>Streptophyta</taxon>
        <taxon>Embryophyta</taxon>
        <taxon>Tracheophyta</taxon>
        <taxon>Spermatophyta</taxon>
        <taxon>Magnoliopsida</taxon>
        <taxon>eudicotyledons</taxon>
        <taxon>Gunneridae</taxon>
        <taxon>Pentapetalae</taxon>
        <taxon>rosids</taxon>
        <taxon>malvids</taxon>
        <taxon>Brassicales</taxon>
        <taxon>Brassicaceae</taxon>
        <taxon>Arabideae</taxon>
        <taxon>Arabis</taxon>
    </lineage>
</organism>
<reference evidence="3" key="1">
    <citation type="submission" date="2019-07" db="EMBL/GenBank/DDBJ databases">
        <authorList>
            <person name="Dittberner H."/>
        </authorList>
    </citation>
    <scope>NUCLEOTIDE SEQUENCE [LARGE SCALE GENOMIC DNA]</scope>
</reference>
<dbReference type="Proteomes" id="UP000489600">
    <property type="component" value="Unassembled WGS sequence"/>
</dbReference>
<feature type="coiled-coil region" evidence="1">
    <location>
        <begin position="33"/>
        <end position="60"/>
    </location>
</feature>
<dbReference type="EMBL" id="CABITT030000008">
    <property type="protein sequence ID" value="VVB16878.1"/>
    <property type="molecule type" value="Genomic_DNA"/>
</dbReference>
<accession>A0A565CT41</accession>
<proteinExistence type="predicted"/>
<feature type="region of interest" description="Disordered" evidence="2">
    <location>
        <begin position="74"/>
        <end position="112"/>
    </location>
</feature>
<keyword evidence="4" id="KW-1185">Reference proteome</keyword>
<evidence type="ECO:0000256" key="2">
    <source>
        <dbReference type="SAM" id="MobiDB-lite"/>
    </source>
</evidence>
<evidence type="ECO:0000313" key="4">
    <source>
        <dbReference type="Proteomes" id="UP000489600"/>
    </source>
</evidence>
<gene>
    <name evidence="3" type="ORF">ANE_LOCUS27322</name>
</gene>